<dbReference type="NCBIfam" id="TIGR01129">
    <property type="entry name" value="secD"/>
    <property type="match status" value="1"/>
</dbReference>
<keyword evidence="8 9" id="KW-0472">Membrane</keyword>
<keyword evidence="3 9" id="KW-1003">Cell membrane</keyword>
<feature type="transmembrane region" description="Helical" evidence="9">
    <location>
        <begin position="388"/>
        <end position="412"/>
    </location>
</feature>
<evidence type="ECO:0000256" key="6">
    <source>
        <dbReference type="ARBA" id="ARBA00022989"/>
    </source>
</evidence>
<dbReference type="InterPro" id="IPR048631">
    <property type="entry name" value="SecD_1st"/>
</dbReference>
<feature type="transmembrane region" description="Helical" evidence="9">
    <location>
        <begin position="424"/>
        <end position="450"/>
    </location>
</feature>
<proteinExistence type="inferred from homology"/>
<feature type="transmembrane region" description="Helical" evidence="9">
    <location>
        <begin position="297"/>
        <end position="317"/>
    </location>
</feature>
<reference evidence="13" key="1">
    <citation type="submission" date="2021-02" db="EMBL/GenBank/DDBJ databases">
        <title>Metagenome analyses of Stigonema ocellatum DSM 106950, Chlorogloea purpurea SAG 13.99 and Gomphosphaeria aponina DSM 107014.</title>
        <authorList>
            <person name="Marter P."/>
            <person name="Huang S."/>
        </authorList>
    </citation>
    <scope>NUCLEOTIDE SEQUENCE</scope>
    <source>
        <strain evidence="13">JP213</strain>
    </source>
</reference>
<dbReference type="InterPro" id="IPR054384">
    <property type="entry name" value="SecDF_P1_head"/>
</dbReference>
<evidence type="ECO:0000256" key="3">
    <source>
        <dbReference type="ARBA" id="ARBA00022475"/>
    </source>
</evidence>
<sequence>MEKQQSLIILIMVLAIAAIVILVKLPLQLGLDLRGGAQLTIQVQTTEAVREIKPEDLSAVKRVIENRVNALGVSEALVQTAGENKIIVQLPGVTDPAQAERILGGTAQLEFREQKQGTEGQLMAEQQVKSQLISELALLEQMATPENAEKISSLKESLTQSATAIASLFEPSQLTGKNLTDARPQPLQSGNNWEVAIAFDAEGGEKFADLTQKLAGTGRGLGIFLDDALISAPRVGPEYAATGIAGGRAVISGNFDIESANDLAVQLRGGSLPFPVEVVENRSVGATLGQDSIRRSIFAGIAGLVLVLIFMAVYYRLPGLIADVALIIYTLLNLACFSVVGVTLTLPGIAGFILSIGMAVDANVLIFERTREELRAGKTLYRSVESGFYRAFSSILDGNVTTLIACAALFWLGSGLVKGFALTLAIGVLLSMFTALTCCRTLLLLTVLGIPSVRKKPELFCPNING</sequence>
<dbReference type="GO" id="GO:0065002">
    <property type="term" value="P:intracellular protein transmembrane transport"/>
    <property type="evidence" value="ECO:0007669"/>
    <property type="project" value="UniProtKB-UniRule"/>
</dbReference>
<dbReference type="SUPFAM" id="SSF82866">
    <property type="entry name" value="Multidrug efflux transporter AcrB transmembrane domain"/>
    <property type="match status" value="1"/>
</dbReference>
<dbReference type="Pfam" id="PF07549">
    <property type="entry name" value="Sec_GG"/>
    <property type="match status" value="1"/>
</dbReference>
<evidence type="ECO:0000256" key="2">
    <source>
        <dbReference type="ARBA" id="ARBA00022448"/>
    </source>
</evidence>
<evidence type="ECO:0000313" key="13">
    <source>
        <dbReference type="EMBL" id="MBR8828359.1"/>
    </source>
</evidence>
<keyword evidence="2 9" id="KW-0813">Transport</keyword>
<dbReference type="InterPro" id="IPR022813">
    <property type="entry name" value="SecD/SecF_arch_bac"/>
</dbReference>
<dbReference type="GO" id="GO:0006605">
    <property type="term" value="P:protein targeting"/>
    <property type="evidence" value="ECO:0007669"/>
    <property type="project" value="UniProtKB-UniRule"/>
</dbReference>
<dbReference type="PRINTS" id="PR00702">
    <property type="entry name" value="ACRIFLAVINRP"/>
</dbReference>
<dbReference type="NCBIfam" id="TIGR00916">
    <property type="entry name" value="2A0604s01"/>
    <property type="match status" value="1"/>
</dbReference>
<comment type="caution">
    <text evidence="13">The sequence shown here is derived from an EMBL/GenBank/DDBJ whole genome shotgun (WGS) entry which is preliminary data.</text>
</comment>
<protein>
    <recommendedName>
        <fullName evidence="9">Protein translocase subunit SecD</fullName>
    </recommendedName>
</protein>
<evidence type="ECO:0000256" key="7">
    <source>
        <dbReference type="ARBA" id="ARBA00023010"/>
    </source>
</evidence>
<keyword evidence="4 9" id="KW-0812">Transmembrane</keyword>
<evidence type="ECO:0000256" key="9">
    <source>
        <dbReference type="HAMAP-Rule" id="MF_01463"/>
    </source>
</evidence>
<gene>
    <name evidence="9 13" type="primary">secD</name>
    <name evidence="13" type="ORF">DSM107014_10760</name>
</gene>
<dbReference type="GO" id="GO:0043952">
    <property type="term" value="P:protein transport by the Sec complex"/>
    <property type="evidence" value="ECO:0007669"/>
    <property type="project" value="UniProtKB-UniRule"/>
</dbReference>
<keyword evidence="6 9" id="KW-1133">Transmembrane helix</keyword>
<evidence type="ECO:0000313" key="14">
    <source>
        <dbReference type="Proteomes" id="UP000767446"/>
    </source>
</evidence>
<dbReference type="Pfam" id="PF22599">
    <property type="entry name" value="SecDF_P1_head"/>
    <property type="match status" value="1"/>
</dbReference>
<evidence type="ECO:0000256" key="1">
    <source>
        <dbReference type="ARBA" id="ARBA00004651"/>
    </source>
</evidence>
<evidence type="ECO:0000259" key="11">
    <source>
        <dbReference type="Pfam" id="PF21760"/>
    </source>
</evidence>
<feature type="transmembrane region" description="Helical" evidence="9">
    <location>
        <begin position="349"/>
        <end position="367"/>
    </location>
</feature>
<name>A0A941JMM0_9CHRO</name>
<dbReference type="PANTHER" id="PTHR30081">
    <property type="entry name" value="PROTEIN-EXPORT MEMBRANE PROTEIN SEC"/>
    <property type="match status" value="1"/>
</dbReference>
<feature type="domain" description="Protein translocase subunit SecDF P1" evidence="11">
    <location>
        <begin position="60"/>
        <end position="115"/>
    </location>
</feature>
<feature type="transmembrane region" description="Helical" evidence="9">
    <location>
        <begin position="324"/>
        <end position="343"/>
    </location>
</feature>
<organism evidence="13 14">
    <name type="scientific">Gomphosphaeria aponina SAG 52.96 = DSM 107014</name>
    <dbReference type="NCBI Taxonomy" id="1521640"/>
    <lineage>
        <taxon>Bacteria</taxon>
        <taxon>Bacillati</taxon>
        <taxon>Cyanobacteriota</taxon>
        <taxon>Cyanophyceae</taxon>
        <taxon>Oscillatoriophycideae</taxon>
        <taxon>Chroococcales</taxon>
        <taxon>Gomphosphaeriaceae</taxon>
        <taxon>Gomphosphaeria</taxon>
    </lineage>
</organism>
<dbReference type="PANTHER" id="PTHR30081:SF1">
    <property type="entry name" value="PROTEIN TRANSLOCASE SUBUNIT SECD"/>
    <property type="match status" value="1"/>
</dbReference>
<dbReference type="Proteomes" id="UP000767446">
    <property type="component" value="Unassembled WGS sequence"/>
</dbReference>
<dbReference type="Gene3D" id="3.30.70.3400">
    <property type="match status" value="1"/>
</dbReference>
<keyword evidence="5 9" id="KW-0653">Protein transport</keyword>
<dbReference type="Pfam" id="PF02355">
    <property type="entry name" value="SecD_SecF_C"/>
    <property type="match status" value="1"/>
</dbReference>
<evidence type="ECO:0000256" key="8">
    <source>
        <dbReference type="ARBA" id="ARBA00023136"/>
    </source>
</evidence>
<evidence type="ECO:0000256" key="4">
    <source>
        <dbReference type="ARBA" id="ARBA00022692"/>
    </source>
</evidence>
<dbReference type="AlphaFoldDB" id="A0A941JMM0"/>
<evidence type="ECO:0000259" key="10">
    <source>
        <dbReference type="Pfam" id="PF02355"/>
    </source>
</evidence>
<dbReference type="Pfam" id="PF21760">
    <property type="entry name" value="SecD_1st"/>
    <property type="match status" value="1"/>
</dbReference>
<comment type="similarity">
    <text evidence="9">Belongs to the SecD/SecF family. SecD subfamily.</text>
</comment>
<dbReference type="InterPro" id="IPR048634">
    <property type="entry name" value="SecD_SecF_C"/>
</dbReference>
<dbReference type="Gene3D" id="3.30.1360.200">
    <property type="match status" value="1"/>
</dbReference>
<dbReference type="GO" id="GO:0015450">
    <property type="term" value="F:protein-transporting ATPase activity"/>
    <property type="evidence" value="ECO:0007669"/>
    <property type="project" value="InterPro"/>
</dbReference>
<dbReference type="HAMAP" id="MF_01463_B">
    <property type="entry name" value="SecD_B"/>
    <property type="match status" value="1"/>
</dbReference>
<dbReference type="FunFam" id="1.20.1640.10:FF:000004">
    <property type="entry name" value="Protein translocase subunit SecD"/>
    <property type="match status" value="1"/>
</dbReference>
<feature type="domain" description="SecDF P1 head subdomain" evidence="12">
    <location>
        <begin position="169"/>
        <end position="273"/>
    </location>
</feature>
<comment type="subunit">
    <text evidence="9">Forms a complex with SecF. Part of the essential Sec protein translocation apparatus which comprises SecA, SecYEG and auxiliary proteins SecDF. Other proteins may also be involved.</text>
</comment>
<feature type="transmembrane region" description="Helical" evidence="9">
    <location>
        <begin position="7"/>
        <end position="27"/>
    </location>
</feature>
<keyword evidence="7 9" id="KW-0811">Translocation</keyword>
<dbReference type="InterPro" id="IPR005791">
    <property type="entry name" value="SecD"/>
</dbReference>
<dbReference type="InterPro" id="IPR022646">
    <property type="entry name" value="SecD/SecF_CS"/>
</dbReference>
<dbReference type="InterPro" id="IPR055344">
    <property type="entry name" value="SecD_SecF_C_bact"/>
</dbReference>
<comment type="subcellular location">
    <subcellularLocation>
        <location evidence="1 9">Cell membrane</location>
        <topology evidence="1 9">Multi-pass membrane protein</topology>
    </subcellularLocation>
</comment>
<feature type="domain" description="Protein export membrane protein SecD/SecF C-terminal" evidence="10">
    <location>
        <begin position="277"/>
        <end position="441"/>
    </location>
</feature>
<dbReference type="GO" id="GO:0005886">
    <property type="term" value="C:plasma membrane"/>
    <property type="evidence" value="ECO:0007669"/>
    <property type="project" value="UniProtKB-SubCell"/>
</dbReference>
<accession>A0A941JMM0</accession>
<dbReference type="Gene3D" id="1.20.1640.10">
    <property type="entry name" value="Multidrug efflux transporter AcrB transmembrane domain"/>
    <property type="match status" value="1"/>
</dbReference>
<comment type="function">
    <text evidence="9">Probably participates in protein translocation into and across both the cytoplasmic and thylakoid membranes in cyanobacterial cells.</text>
</comment>
<comment type="function">
    <text evidence="9">Part of the Sec protein translocase complex. Interacts with the SecYEG preprotein conducting channel. SecDF uses the proton motive force (PMF) to complete protein translocation after the ATP-dependent function of SecA.</text>
</comment>
<evidence type="ECO:0000259" key="12">
    <source>
        <dbReference type="Pfam" id="PF22599"/>
    </source>
</evidence>
<dbReference type="InterPro" id="IPR001036">
    <property type="entry name" value="Acrflvin-R"/>
</dbReference>
<evidence type="ECO:0000256" key="5">
    <source>
        <dbReference type="ARBA" id="ARBA00022927"/>
    </source>
</evidence>
<dbReference type="EMBL" id="JADQBC010000067">
    <property type="protein sequence ID" value="MBR8828359.1"/>
    <property type="molecule type" value="Genomic_DNA"/>
</dbReference>